<dbReference type="Pfam" id="PF00239">
    <property type="entry name" value="Resolvase"/>
    <property type="match status" value="1"/>
</dbReference>
<comment type="caution">
    <text evidence="3">The sequence shown here is derived from an EMBL/GenBank/DDBJ whole genome shotgun (WGS) entry which is preliminary data.</text>
</comment>
<evidence type="ECO:0000313" key="4">
    <source>
        <dbReference type="Proteomes" id="UP001365781"/>
    </source>
</evidence>
<dbReference type="PROSITE" id="PS51737">
    <property type="entry name" value="RECOMBINASE_DNA_BIND"/>
    <property type="match status" value="1"/>
</dbReference>
<dbReference type="Gene3D" id="3.90.1750.20">
    <property type="entry name" value="Putative Large Serine Recombinase, Chain B, Domain 2"/>
    <property type="match status" value="1"/>
</dbReference>
<dbReference type="Pfam" id="PF07508">
    <property type="entry name" value="Recombinase"/>
    <property type="match status" value="1"/>
</dbReference>
<dbReference type="EMBL" id="JBBAYM010000007">
    <property type="protein sequence ID" value="MEI5610030.1"/>
    <property type="molecule type" value="Genomic_DNA"/>
</dbReference>
<dbReference type="InterPro" id="IPR050639">
    <property type="entry name" value="SSR_resolvase"/>
</dbReference>
<reference evidence="3 4" key="1">
    <citation type="submission" date="2024-03" db="EMBL/GenBank/DDBJ databases">
        <title>First Report of Pectobacterium brasiliscabiei causing potato scab in china.</title>
        <authorList>
            <person name="Handique U."/>
        </authorList>
    </citation>
    <scope>NUCLEOTIDE SEQUENCE [LARGE SCALE GENOMIC DNA]</scope>
    <source>
        <strain evidence="3 4">ZRIMU1503</strain>
    </source>
</reference>
<proteinExistence type="predicted"/>
<evidence type="ECO:0000259" key="1">
    <source>
        <dbReference type="PROSITE" id="PS51736"/>
    </source>
</evidence>
<dbReference type="InterPro" id="IPR038109">
    <property type="entry name" value="DNA_bind_recomb_sf"/>
</dbReference>
<dbReference type="Proteomes" id="UP001365781">
    <property type="component" value="Unassembled WGS sequence"/>
</dbReference>
<evidence type="ECO:0000259" key="2">
    <source>
        <dbReference type="PROSITE" id="PS51737"/>
    </source>
</evidence>
<dbReference type="Gene3D" id="3.40.50.1390">
    <property type="entry name" value="Resolvase, N-terminal catalytic domain"/>
    <property type="match status" value="1"/>
</dbReference>
<dbReference type="PROSITE" id="PS51736">
    <property type="entry name" value="RECOMBINASES_3"/>
    <property type="match status" value="1"/>
</dbReference>
<keyword evidence="4" id="KW-1185">Reference proteome</keyword>
<dbReference type="SUPFAM" id="SSF53041">
    <property type="entry name" value="Resolvase-like"/>
    <property type="match status" value="1"/>
</dbReference>
<feature type="domain" description="Recombinase" evidence="2">
    <location>
        <begin position="180"/>
        <end position="310"/>
    </location>
</feature>
<sequence>MAVLTTAEGVPGEVAARTAREYLRVSKGRGRTARSIRDQHRDNLATETDHGPWTWGEPYKDTGSASKFARKIRDDFERMLSDLQSGRFGSPGDVLVLWEISRLARETGRGVELVDACEKGGYLIHVTSHERTYNPANYQDRHSLIGGINDAEKEARLLSVRTLRGLNSAAREGRPQGHVPFGYRRDYEVVDGRPRPVAQYPDPMEGPLVRELFTRVAGAEDVLPEPIYAIAKDWEGRGIVSRARVINGESVPGRPFSPQNLRSMLLRPAYAGLRKHNGALVPEQWDGWTPLVPRDLFDRVQTILSDPSRRKYTGEHIRHVLSMTLKCGVCGRGMVVQTRRKAGTKDAVGYQCGPRGHVWVPKAETDHIIIGDLDPVDPDTGELLPPKLGTILEYLTAPDRYAGLRHRPDTSAEETALRAELARLHGELKELEEAPQPKTARARIRRTSDIEELETDVAVLEAKLGTLTTPAPLAELLPDEPITDVVRWWRRAGVEKQRAIAALLLTPSMLGEVRIMPSPVPRGHAPVAERMAVYREALPAAE</sequence>
<organism evidence="3 4">
    <name type="scientific">Streptomyces brasiliscabiei</name>
    <dbReference type="NCBI Taxonomy" id="2736302"/>
    <lineage>
        <taxon>Bacteria</taxon>
        <taxon>Bacillati</taxon>
        <taxon>Actinomycetota</taxon>
        <taxon>Actinomycetes</taxon>
        <taxon>Kitasatosporales</taxon>
        <taxon>Streptomycetaceae</taxon>
        <taxon>Streptomyces</taxon>
    </lineage>
</organism>
<name>A0ABU8GCX6_9ACTN</name>
<accession>A0ABU8GCX6</accession>
<evidence type="ECO:0000313" key="3">
    <source>
        <dbReference type="EMBL" id="MEI5610030.1"/>
    </source>
</evidence>
<dbReference type="InterPro" id="IPR011109">
    <property type="entry name" value="DNA_bind_recombinase_dom"/>
</dbReference>
<dbReference type="PANTHER" id="PTHR30461">
    <property type="entry name" value="DNA-INVERTASE FROM LAMBDOID PROPHAGE"/>
    <property type="match status" value="1"/>
</dbReference>
<dbReference type="RefSeq" id="WP_336558329.1">
    <property type="nucleotide sequence ID" value="NZ_JBBAYL010000004.1"/>
</dbReference>
<gene>
    <name evidence="3" type="ORF">WB403_12705</name>
</gene>
<dbReference type="PANTHER" id="PTHR30461:SF23">
    <property type="entry name" value="DNA RECOMBINASE-RELATED"/>
    <property type="match status" value="1"/>
</dbReference>
<dbReference type="SMART" id="SM00857">
    <property type="entry name" value="Resolvase"/>
    <property type="match status" value="1"/>
</dbReference>
<protein>
    <submittedName>
        <fullName evidence="3">Recombinase family protein</fullName>
    </submittedName>
</protein>
<dbReference type="InterPro" id="IPR006119">
    <property type="entry name" value="Resolv_N"/>
</dbReference>
<feature type="domain" description="Resolvase/invertase-type recombinase catalytic" evidence="1">
    <location>
        <begin position="18"/>
        <end position="173"/>
    </location>
</feature>
<dbReference type="CDD" id="cd00338">
    <property type="entry name" value="Ser_Recombinase"/>
    <property type="match status" value="1"/>
</dbReference>
<dbReference type="InterPro" id="IPR036162">
    <property type="entry name" value="Resolvase-like_N_sf"/>
</dbReference>